<evidence type="ECO:0000313" key="1">
    <source>
        <dbReference type="EMBL" id="RNA42029.1"/>
    </source>
</evidence>
<dbReference type="OrthoDB" id="10521302at2759"/>
<organism evidence="1 2">
    <name type="scientific">Brachionus plicatilis</name>
    <name type="common">Marine rotifer</name>
    <name type="synonym">Brachionus muelleri</name>
    <dbReference type="NCBI Taxonomy" id="10195"/>
    <lineage>
        <taxon>Eukaryota</taxon>
        <taxon>Metazoa</taxon>
        <taxon>Spiralia</taxon>
        <taxon>Gnathifera</taxon>
        <taxon>Rotifera</taxon>
        <taxon>Eurotatoria</taxon>
        <taxon>Monogononta</taxon>
        <taxon>Pseudotrocha</taxon>
        <taxon>Ploima</taxon>
        <taxon>Brachionidae</taxon>
        <taxon>Brachionus</taxon>
    </lineage>
</organism>
<comment type="caution">
    <text evidence="1">The sequence shown here is derived from an EMBL/GenBank/DDBJ whole genome shotgun (WGS) entry which is preliminary data.</text>
</comment>
<name>A0A3M7T2A7_BRAPC</name>
<proteinExistence type="predicted"/>
<reference evidence="1 2" key="1">
    <citation type="journal article" date="2018" name="Sci. Rep.">
        <title>Genomic signatures of local adaptation to the degree of environmental predictability in rotifers.</title>
        <authorList>
            <person name="Franch-Gras L."/>
            <person name="Hahn C."/>
            <person name="Garcia-Roger E.M."/>
            <person name="Carmona M.J."/>
            <person name="Serra M."/>
            <person name="Gomez A."/>
        </authorList>
    </citation>
    <scope>NUCLEOTIDE SEQUENCE [LARGE SCALE GENOMIC DNA]</scope>
    <source>
        <strain evidence="1">HYR1</strain>
    </source>
</reference>
<dbReference type="EMBL" id="REGN01000424">
    <property type="protein sequence ID" value="RNA42029.1"/>
    <property type="molecule type" value="Genomic_DNA"/>
</dbReference>
<dbReference type="AlphaFoldDB" id="A0A3M7T2A7"/>
<protein>
    <submittedName>
        <fullName evidence="1">Uncharacterized protein</fullName>
    </submittedName>
</protein>
<keyword evidence="2" id="KW-1185">Reference proteome</keyword>
<accession>A0A3M7T2A7</accession>
<gene>
    <name evidence="1" type="ORF">BpHYR1_018109</name>
</gene>
<sequence length="173" mass="20235">MVRVLVRMGSNQLRLNVSNHPEITGQQLIEIVLKKLEFKHRNLAELSRTYLLYFKIDSHEKKMNSNERVSKFIKLFNQSSCFIIRKKVLVGAKKQDLNHFYESIDNSHVPLNIQLLKEKYLRVILNNKIILNNQLKKLQELDLELCAEQSESSESDYYSISDKSTFSDIGSFV</sequence>
<evidence type="ECO:0000313" key="2">
    <source>
        <dbReference type="Proteomes" id="UP000276133"/>
    </source>
</evidence>
<dbReference type="Proteomes" id="UP000276133">
    <property type="component" value="Unassembled WGS sequence"/>
</dbReference>